<dbReference type="InterPro" id="IPR036271">
    <property type="entry name" value="Tet_transcr_reg_TetR-rel_C_sf"/>
</dbReference>
<evidence type="ECO:0000313" key="5">
    <source>
        <dbReference type="Proteomes" id="UP000431744"/>
    </source>
</evidence>
<dbReference type="InterPro" id="IPR050109">
    <property type="entry name" value="HTH-type_TetR-like_transc_reg"/>
</dbReference>
<dbReference type="SUPFAM" id="SSF46689">
    <property type="entry name" value="Homeodomain-like"/>
    <property type="match status" value="1"/>
</dbReference>
<evidence type="ECO:0000256" key="2">
    <source>
        <dbReference type="PROSITE-ProRule" id="PRU00335"/>
    </source>
</evidence>
<dbReference type="OrthoDB" id="4726108at2"/>
<accession>A0A6H9WSP4</accession>
<proteinExistence type="predicted"/>
<dbReference type="PANTHER" id="PTHR30328">
    <property type="entry name" value="TRANSCRIPTIONAL REPRESSOR"/>
    <property type="match status" value="1"/>
</dbReference>
<dbReference type="InterPro" id="IPR009057">
    <property type="entry name" value="Homeodomain-like_sf"/>
</dbReference>
<evidence type="ECO:0000256" key="1">
    <source>
        <dbReference type="ARBA" id="ARBA00023125"/>
    </source>
</evidence>
<dbReference type="PANTHER" id="PTHR30328:SF54">
    <property type="entry name" value="HTH-TYPE TRANSCRIPTIONAL REPRESSOR SCO4008"/>
    <property type="match status" value="1"/>
</dbReference>
<feature type="domain" description="HTH tetR-type" evidence="3">
    <location>
        <begin position="6"/>
        <end position="66"/>
    </location>
</feature>
<comment type="caution">
    <text evidence="4">The sequence shown here is derived from an EMBL/GenBank/DDBJ whole genome shotgun (WGS) entry which is preliminary data.</text>
</comment>
<dbReference type="EMBL" id="WBJY01000001">
    <property type="protein sequence ID" value="KAB1649374.1"/>
    <property type="molecule type" value="Genomic_DNA"/>
</dbReference>
<dbReference type="GO" id="GO:0003677">
    <property type="term" value="F:DNA binding"/>
    <property type="evidence" value="ECO:0007669"/>
    <property type="project" value="UniProtKB-UniRule"/>
</dbReference>
<organism evidence="4 5">
    <name type="scientific">Pseudoclavibacter endophyticus</name>
    <dbReference type="NCBI Taxonomy" id="1778590"/>
    <lineage>
        <taxon>Bacteria</taxon>
        <taxon>Bacillati</taxon>
        <taxon>Actinomycetota</taxon>
        <taxon>Actinomycetes</taxon>
        <taxon>Micrococcales</taxon>
        <taxon>Microbacteriaceae</taxon>
        <taxon>Pseudoclavibacter</taxon>
    </lineage>
</organism>
<feature type="DNA-binding region" description="H-T-H motif" evidence="2">
    <location>
        <begin position="29"/>
        <end position="48"/>
    </location>
</feature>
<protein>
    <submittedName>
        <fullName evidence="4">TetR/AcrR family transcriptional regulator</fullName>
    </submittedName>
</protein>
<keyword evidence="5" id="KW-1185">Reference proteome</keyword>
<dbReference type="SUPFAM" id="SSF48498">
    <property type="entry name" value="Tetracyclin repressor-like, C-terminal domain"/>
    <property type="match status" value="1"/>
</dbReference>
<reference evidence="4 5" key="1">
    <citation type="submission" date="2019-09" db="EMBL/GenBank/DDBJ databases">
        <title>Phylogeny of genus Pseudoclavibacter and closely related genus.</title>
        <authorList>
            <person name="Li Y."/>
        </authorList>
    </citation>
    <scope>NUCLEOTIDE SEQUENCE [LARGE SCALE GENOMIC DNA]</scope>
    <source>
        <strain evidence="4 5">EGI 60007</strain>
    </source>
</reference>
<evidence type="ECO:0000313" key="4">
    <source>
        <dbReference type="EMBL" id="KAB1649374.1"/>
    </source>
</evidence>
<dbReference type="Proteomes" id="UP000431744">
    <property type="component" value="Unassembled WGS sequence"/>
</dbReference>
<name>A0A6H9WSP4_9MICO</name>
<dbReference type="PRINTS" id="PR00455">
    <property type="entry name" value="HTHTETR"/>
</dbReference>
<dbReference type="PROSITE" id="PS50977">
    <property type="entry name" value="HTH_TETR_2"/>
    <property type="match status" value="1"/>
</dbReference>
<dbReference type="Gene3D" id="1.10.357.10">
    <property type="entry name" value="Tetracycline Repressor, domain 2"/>
    <property type="match status" value="1"/>
</dbReference>
<keyword evidence="1 2" id="KW-0238">DNA-binding</keyword>
<dbReference type="AlphaFoldDB" id="A0A6H9WSP4"/>
<dbReference type="Pfam" id="PF17926">
    <property type="entry name" value="TetR_C_21"/>
    <property type="match status" value="1"/>
</dbReference>
<dbReference type="InterPro" id="IPR041467">
    <property type="entry name" value="Sco4008_C"/>
</dbReference>
<dbReference type="InterPro" id="IPR001647">
    <property type="entry name" value="HTH_TetR"/>
</dbReference>
<dbReference type="GO" id="GO:0006355">
    <property type="term" value="P:regulation of DNA-templated transcription"/>
    <property type="evidence" value="ECO:0007669"/>
    <property type="project" value="UniProtKB-ARBA"/>
</dbReference>
<sequence length="206" mass="22520">METDEGSTRKRILEAALDEFAMKGIAGARVETIAKRAGANVRMIYYWFDNKRGLYEAVNAYVISANDDSLEGVSIDDVAADPFRALFGTKTPNPRFIRLLEWEELESATTDADLANFGERRSQAEARIELLRAAQAAGRLPAEIDAAMLYFVMHALTRAPYAFPSLARYATGIDPESAEFAEEFGAFLTVLGRLVAGGGDAPAETQ</sequence>
<gene>
    <name evidence="4" type="ORF">F8O04_03650</name>
</gene>
<dbReference type="RefSeq" id="WP_158027964.1">
    <property type="nucleotide sequence ID" value="NZ_BMHG01000001.1"/>
</dbReference>
<dbReference type="Pfam" id="PF00440">
    <property type="entry name" value="TetR_N"/>
    <property type="match status" value="1"/>
</dbReference>
<evidence type="ECO:0000259" key="3">
    <source>
        <dbReference type="PROSITE" id="PS50977"/>
    </source>
</evidence>